<dbReference type="InterPro" id="IPR002560">
    <property type="entry name" value="Transposase_DDE"/>
</dbReference>
<dbReference type="PANTHER" id="PTHR33498:SF1">
    <property type="entry name" value="TRANSPOSASE FOR INSERTION SEQUENCE ELEMENT IS1557"/>
    <property type="match status" value="1"/>
</dbReference>
<sequence length="562" mass="62550">MGVVFAGLSSLVIEEVTDEGGCIRVRARTRNQPVSCPDCGVAGVRVHAFAERTVRDVPLDGRPVVITVRVRRLVCPTRGCRQTFREQMPGELERYQRRTVRLSRQVQAVVKELAGRAGARLLATLAVGLSRHTALRALLRIPLPTPRTPRVIGVDDFALRRRHRWATVIIDAETHDRIDVLPDRTAETLETWLRQRPGIQVVCRDGSATYAEAIRRALPDATQVADRWHLWHNLCDAALSEVKAHSTCWASVLDAPLYDGPRAQSTLERWQQVHSLLDQAVGLLECARRLQLALNTVKRYARADRPERMLRVPKYRASLVDPYREHLRTRRAADPGVPVAHLFEEIKALGFTGCLNLLHKYINQGRADAERSHISPRRLARMLLTRPDNLNPEHRDLLARLTAACPEMTALAAAVRHFAELLRPQEANPGQLSLWITQVRAVDLPHLHAFTRGLERDRDAVNAALTLPYSNSPTEGDARTSKLQPAPPPHPPRIAARSVTTECETGPNFLHSRSFQDLQQSGCGVGERNGFLLNPAERGGARGCDGVVGGGFGVGQVRQWLG</sequence>
<dbReference type="InterPro" id="IPR047951">
    <property type="entry name" value="Transpos_ISL3"/>
</dbReference>
<keyword evidence="4" id="KW-1185">Reference proteome</keyword>
<dbReference type="EMBL" id="SHKY01000001">
    <property type="protein sequence ID" value="RZU48726.1"/>
    <property type="molecule type" value="Genomic_DNA"/>
</dbReference>
<evidence type="ECO:0000256" key="1">
    <source>
        <dbReference type="SAM" id="MobiDB-lite"/>
    </source>
</evidence>
<dbReference type="InterPro" id="IPR029261">
    <property type="entry name" value="Transposase_Znf"/>
</dbReference>
<evidence type="ECO:0000259" key="2">
    <source>
        <dbReference type="PROSITE" id="PS50531"/>
    </source>
</evidence>
<comment type="caution">
    <text evidence="3">The sequence shown here is derived from an EMBL/GenBank/DDBJ whole genome shotgun (WGS) entry which is preliminary data.</text>
</comment>
<dbReference type="PROSITE" id="PS50531">
    <property type="entry name" value="HTH_IS21"/>
    <property type="match status" value="1"/>
</dbReference>
<dbReference type="Proteomes" id="UP000292564">
    <property type="component" value="Unassembled WGS sequence"/>
</dbReference>
<organism evidence="3 4">
    <name type="scientific">Krasilnikovia cinnamomea</name>
    <dbReference type="NCBI Taxonomy" id="349313"/>
    <lineage>
        <taxon>Bacteria</taxon>
        <taxon>Bacillati</taxon>
        <taxon>Actinomycetota</taxon>
        <taxon>Actinomycetes</taxon>
        <taxon>Micromonosporales</taxon>
        <taxon>Micromonosporaceae</taxon>
        <taxon>Krasilnikovia</taxon>
    </lineage>
</organism>
<name>A0A4V2G6I2_9ACTN</name>
<accession>A0A4V2G6I2</accession>
<evidence type="ECO:0000313" key="4">
    <source>
        <dbReference type="Proteomes" id="UP000292564"/>
    </source>
</evidence>
<gene>
    <name evidence="3" type="ORF">EV385_0447</name>
</gene>
<dbReference type="InterPro" id="IPR017894">
    <property type="entry name" value="HTH_IS21_transposase_type"/>
</dbReference>
<dbReference type="AlphaFoldDB" id="A0A4V2G6I2"/>
<dbReference type="Pfam" id="PF01610">
    <property type="entry name" value="DDE_Tnp_ISL3"/>
    <property type="match status" value="2"/>
</dbReference>
<protein>
    <submittedName>
        <fullName evidence="3">Transposase</fullName>
    </submittedName>
</protein>
<reference evidence="3 4" key="1">
    <citation type="submission" date="2019-02" db="EMBL/GenBank/DDBJ databases">
        <title>Sequencing the genomes of 1000 actinobacteria strains.</title>
        <authorList>
            <person name="Klenk H.-P."/>
        </authorList>
    </citation>
    <scope>NUCLEOTIDE SEQUENCE [LARGE SCALE GENOMIC DNA]</scope>
    <source>
        <strain evidence="3 4">DSM 45162</strain>
    </source>
</reference>
<evidence type="ECO:0000313" key="3">
    <source>
        <dbReference type="EMBL" id="RZU48726.1"/>
    </source>
</evidence>
<feature type="region of interest" description="Disordered" evidence="1">
    <location>
        <begin position="467"/>
        <end position="495"/>
    </location>
</feature>
<proteinExistence type="predicted"/>
<dbReference type="NCBIfam" id="NF033550">
    <property type="entry name" value="transpos_ISL3"/>
    <property type="match status" value="1"/>
</dbReference>
<dbReference type="PANTHER" id="PTHR33498">
    <property type="entry name" value="TRANSPOSASE FOR INSERTION SEQUENCE ELEMENT IS1557"/>
    <property type="match status" value="1"/>
</dbReference>
<feature type="domain" description="HTH IS21-type" evidence="2">
    <location>
        <begin position="268"/>
        <end position="331"/>
    </location>
</feature>
<dbReference type="Pfam" id="PF14690">
    <property type="entry name" value="Zn_ribbon_ISL3"/>
    <property type="match status" value="1"/>
</dbReference>